<dbReference type="SUPFAM" id="SSF56112">
    <property type="entry name" value="Protein kinase-like (PK-like)"/>
    <property type="match status" value="1"/>
</dbReference>
<dbReference type="GO" id="GO:0004672">
    <property type="term" value="F:protein kinase activity"/>
    <property type="evidence" value="ECO:0007669"/>
    <property type="project" value="InterPro"/>
</dbReference>
<dbReference type="EMBL" id="BONI01000014">
    <property type="protein sequence ID" value="GIG05416.1"/>
    <property type="molecule type" value="Genomic_DNA"/>
</dbReference>
<name>A0A8J3P660_9ACTN</name>
<feature type="domain" description="Protein kinase" evidence="1">
    <location>
        <begin position="76"/>
        <end position="326"/>
    </location>
</feature>
<proteinExistence type="predicted"/>
<dbReference type="Gene3D" id="1.10.510.10">
    <property type="entry name" value="Transferase(Phosphotransferase) domain 1"/>
    <property type="match status" value="1"/>
</dbReference>
<comment type="caution">
    <text evidence="2">The sequence shown here is derived from an EMBL/GenBank/DDBJ whole genome shotgun (WGS) entry which is preliminary data.</text>
</comment>
<dbReference type="InterPro" id="IPR011009">
    <property type="entry name" value="Kinase-like_dom_sf"/>
</dbReference>
<organism evidence="2 3">
    <name type="scientific">Catellatospora coxensis</name>
    <dbReference type="NCBI Taxonomy" id="310354"/>
    <lineage>
        <taxon>Bacteria</taxon>
        <taxon>Bacillati</taxon>
        <taxon>Actinomycetota</taxon>
        <taxon>Actinomycetes</taxon>
        <taxon>Micromonosporales</taxon>
        <taxon>Micromonosporaceae</taxon>
        <taxon>Catellatospora</taxon>
    </lineage>
</organism>
<evidence type="ECO:0000313" key="3">
    <source>
        <dbReference type="Proteomes" id="UP000630887"/>
    </source>
</evidence>
<dbReference type="InterPro" id="IPR000719">
    <property type="entry name" value="Prot_kinase_dom"/>
</dbReference>
<reference evidence="2 3" key="1">
    <citation type="submission" date="2021-01" db="EMBL/GenBank/DDBJ databases">
        <title>Whole genome shotgun sequence of Catellatospora coxensis NBRC 107359.</title>
        <authorList>
            <person name="Komaki H."/>
            <person name="Tamura T."/>
        </authorList>
    </citation>
    <scope>NUCLEOTIDE SEQUENCE [LARGE SCALE GENOMIC DNA]</scope>
    <source>
        <strain evidence="2 3">NBRC 107359</strain>
    </source>
</reference>
<dbReference type="PROSITE" id="PS50011">
    <property type="entry name" value="PROTEIN_KINASE_DOM"/>
    <property type="match status" value="1"/>
</dbReference>
<dbReference type="GO" id="GO:0005524">
    <property type="term" value="F:ATP binding"/>
    <property type="evidence" value="ECO:0007669"/>
    <property type="project" value="InterPro"/>
</dbReference>
<keyword evidence="3" id="KW-1185">Reference proteome</keyword>
<gene>
    <name evidence="2" type="ORF">Cco03nite_21160</name>
</gene>
<sequence length="326" mass="35439">MSGFDDAVTRVMAARSPGDLFTGDGGHAYRTLAKVLHPDTAPAGRAATATHAFARLANLWAAHRDGTTMVTPRGSYRVGPLAHAGDLADLYAVDGGTALLKLPRHPADSDLMRREVRALTLLRSQGEARHSAYAPRLIDSFTHRDPAGGGRRTATILAHQDGFVSLARVKQSYPDGVDPRDAAWMWRRLLVAVGYAHRAGVVHGAIVPDHVLIHPGEHGLALVDWCYSVTEPGQTVPALARGYHDLYPPEVTGKRPASAATDIHLATRCMTWLMGDRTPPALARFAHGCTLPHPNARPHDAWRLLAELDELLEARYGPRTFRPFTL</sequence>
<dbReference type="Proteomes" id="UP000630887">
    <property type="component" value="Unassembled WGS sequence"/>
</dbReference>
<dbReference type="Pfam" id="PF06293">
    <property type="entry name" value="Kdo"/>
    <property type="match status" value="1"/>
</dbReference>
<protein>
    <recommendedName>
        <fullName evidence="1">Protein kinase domain-containing protein</fullName>
    </recommendedName>
</protein>
<dbReference type="AlphaFoldDB" id="A0A8J3P660"/>
<accession>A0A8J3P660</accession>
<evidence type="ECO:0000259" key="1">
    <source>
        <dbReference type="PROSITE" id="PS50011"/>
    </source>
</evidence>
<evidence type="ECO:0000313" key="2">
    <source>
        <dbReference type="EMBL" id="GIG05416.1"/>
    </source>
</evidence>
<dbReference type="RefSeq" id="WP_203691707.1">
    <property type="nucleotide sequence ID" value="NZ_BAAALC010000021.1"/>
</dbReference>